<organism evidence="4 5">
    <name type="scientific">Periweissella fabalis</name>
    <dbReference type="NCBI Taxonomy" id="1070421"/>
    <lineage>
        <taxon>Bacteria</taxon>
        <taxon>Bacillati</taxon>
        <taxon>Bacillota</taxon>
        <taxon>Bacilli</taxon>
        <taxon>Lactobacillales</taxon>
        <taxon>Lactobacillaceae</taxon>
        <taxon>Periweissella</taxon>
    </lineage>
</organism>
<reference evidence="4 5" key="1">
    <citation type="submission" date="2020-04" db="EMBL/GenBank/DDBJ databases">
        <title>MicrobeNet Type strains.</title>
        <authorList>
            <person name="Nicholson A.C."/>
        </authorList>
    </citation>
    <scope>NUCLEOTIDE SEQUENCE [LARGE SCALE GENOMIC DNA]</scope>
    <source>
        <strain evidence="4 5">CCUG 61472</strain>
    </source>
</reference>
<comment type="caution">
    <text evidence="4">The sequence shown here is derived from an EMBL/GenBank/DDBJ whole genome shotgun (WGS) entry which is preliminary data.</text>
</comment>
<feature type="domain" description="Tape measure protein N-terminal" evidence="3">
    <location>
        <begin position="285"/>
        <end position="476"/>
    </location>
</feature>
<dbReference type="Pfam" id="PF20155">
    <property type="entry name" value="TMP_3"/>
    <property type="match status" value="1"/>
</dbReference>
<name>A0A7X6N326_9LACO</name>
<accession>A0A7X6N326</accession>
<gene>
    <name evidence="4" type="ORF">HF964_09165</name>
</gene>
<evidence type="ECO:0000313" key="5">
    <source>
        <dbReference type="Proteomes" id="UP000549765"/>
    </source>
</evidence>
<dbReference type="EMBL" id="JAAXPN010000012">
    <property type="protein sequence ID" value="NKZ24956.1"/>
    <property type="molecule type" value="Genomic_DNA"/>
</dbReference>
<feature type="region of interest" description="Disordered" evidence="2">
    <location>
        <begin position="1094"/>
        <end position="1119"/>
    </location>
</feature>
<dbReference type="InterPro" id="IPR013491">
    <property type="entry name" value="Tape_meas_N"/>
</dbReference>
<dbReference type="SUPFAM" id="SSF53955">
    <property type="entry name" value="Lysozyme-like"/>
    <property type="match status" value="1"/>
</dbReference>
<sequence>MADKKIVAEMATQFSVDSTKAVESIKDLKSQVNGLGKEWKIQETQLKSAGDAMGATQARVDGLTRQYETNGRAIDKIKADMSGLNREVASERDEYNKLSQQLLRAETQQNSLNSQLNRAESTLKGYKDGTIQLNKELKEQNSLTQATIERLQAEGRETEANSVKLKSLTANKERYNQLLTAEKAKLDDIGAKLGTNSSEYTKQATYVERLGTKLAKTNHEMAELGNAKPNLSGLSALSEKLDSISDKAKHTQVSMGKLFVANLASNVAFTALDRLRDKISDNLHEAVEYNKEQQVMGATWLTLTGNASKGKDMVNSINQISTAFGQTNELTNELEQQFYHVFNQKGPTDELTKSVLTLADTLGMSADDTKRLGLNFTHMMSSSKLQLGDFNMITDQLPMYGEKLLEFERQAQHNTQLTMGELRKQMSAGKISADDATKVMNELGAKYKDASENMMNTASGMERVISARSKALTGALIEPIMNAKNPIFGAVSKWVSDNRTEAEFNKLGHAINNSFNTITEAFGKEFKAKSFTEGADQFIITVTKDITKFGDYIAGHSTEITNFFKMVKDLGGAGFGTLSTSLKIALPLLEGLGKFASDNPGKFKVMVGSIVAMDLAFKGFVGTVKLINTTLGAFSAVKDGIKWASNVFGIKAETTALKEQNKVLLENSALSSVGGSGSISSVEKGAVTTVEKEAGKLGKLKGLTGAGKGLVAGTGVLSVIGASTDLIGINSKNAGGKVGAFGGNLAGGALGATIGTAILPGIGTAIGAGIGSIGGDKIGALLGKSIQKGLSKTKLKVPEINTKDAYDKLNATAKKYYSDKQKQDTADIKLLYKNGMLTRAEYERRLTEIQKEGAKANRIEKLSQSDRNALTKYYAQQRSKIESDASKKKESDATKWNKKINDDIAKYGAYSTQVEKDVKKKQQALADDDRKKKATINKLTLKDATTTTIDEAKLHTTLAGKIQLASNEQVKILTRLTNQKGKLSNKQLQNAVNDSQKEYKETVALADKKRDGIFKATYKQYTQVTNATERQRKDVIASANQQYKDTVAAANEQYKGNSKWAETQRQTIISKAKDQKDQTTKHAWDQYNSVVDKARKQQNDADDSARNQHDTTIKHAKDQKEQIVEQARQQSKGVVSHAVTQANSSMKASSNQGKGLQGIWDSIVHFFNGLTKPFGVKSVSPAHGAYTYSPMDMPAFATGTNFSKASHALVGEAGIEARYQTYSGKVDFLGTNGAEIVKLNQGDRILNAQDTAKLFKGGLGKTLPGYAKGNTDLSMFINSVTRGTSNVWENISESAESALEKLTNPIKTLKSIAGKAFDINSIAEVGNLGHGISKGMLDTGISGIGKFLNTLVKSVADFGEANVGNPGGAGVQRWKPYVKRALHALNLSTSGAMVARVLRQIATESGGNPTVRQKVNDINMRLGIPAQGLMQVIPPTFRAFALPGHGNILNGYDNILAGLNYAKHRYGSGLGALGQGHGYANGGLITQHQLAEIGEGNQPEMIIPLSKMKNTRAIQLLQQAVSTIAKNNGVSEQHNHYESNNDDVVDAVNKLSGILMAILSVNKQQLSQGNKPQGMNLNDLMNQMGNAQSMYNYQSL</sequence>
<evidence type="ECO:0000259" key="3">
    <source>
        <dbReference type="Pfam" id="PF20155"/>
    </source>
</evidence>
<proteinExistence type="predicted"/>
<protein>
    <submittedName>
        <fullName evidence="4">Transglycosylase SLT domain-containing protein</fullName>
    </submittedName>
</protein>
<evidence type="ECO:0000256" key="2">
    <source>
        <dbReference type="SAM" id="MobiDB-lite"/>
    </source>
</evidence>
<keyword evidence="1" id="KW-0175">Coiled coil</keyword>
<dbReference type="Gene3D" id="1.10.287.1490">
    <property type="match status" value="1"/>
</dbReference>
<evidence type="ECO:0000313" key="4">
    <source>
        <dbReference type="EMBL" id="NKZ24956.1"/>
    </source>
</evidence>
<dbReference type="CDD" id="cd13402">
    <property type="entry name" value="LT_TF-like"/>
    <property type="match status" value="1"/>
</dbReference>
<dbReference type="RefSeq" id="WP_168722751.1">
    <property type="nucleotide sequence ID" value="NZ_JAAXPN010000012.1"/>
</dbReference>
<evidence type="ECO:0000256" key="1">
    <source>
        <dbReference type="SAM" id="Coils"/>
    </source>
</evidence>
<feature type="coiled-coil region" evidence="1">
    <location>
        <begin position="74"/>
        <end position="185"/>
    </location>
</feature>
<keyword evidence="5" id="KW-1185">Reference proteome</keyword>
<dbReference type="InterPro" id="IPR023346">
    <property type="entry name" value="Lysozyme-like_dom_sf"/>
</dbReference>
<dbReference type="NCBIfam" id="TIGR02675">
    <property type="entry name" value="tape_meas_nterm"/>
    <property type="match status" value="1"/>
</dbReference>
<dbReference type="Proteomes" id="UP000549765">
    <property type="component" value="Unassembled WGS sequence"/>
</dbReference>